<dbReference type="EMBL" id="JBHRWI010000015">
    <property type="protein sequence ID" value="MFC3510653.1"/>
    <property type="molecule type" value="Genomic_DNA"/>
</dbReference>
<dbReference type="RefSeq" id="WP_377868620.1">
    <property type="nucleotide sequence ID" value="NZ_JBHMAY010000007.1"/>
</dbReference>
<organism evidence="2 3">
    <name type="scientific">Amycolatopsis halotolerans</name>
    <dbReference type="NCBI Taxonomy" id="330083"/>
    <lineage>
        <taxon>Bacteria</taxon>
        <taxon>Bacillati</taxon>
        <taxon>Actinomycetota</taxon>
        <taxon>Actinomycetes</taxon>
        <taxon>Pseudonocardiales</taxon>
        <taxon>Pseudonocardiaceae</taxon>
        <taxon>Amycolatopsis</taxon>
    </lineage>
</organism>
<proteinExistence type="predicted"/>
<keyword evidence="1" id="KW-1133">Transmembrane helix</keyword>
<name>A0ABV7QGM6_9PSEU</name>
<feature type="transmembrane region" description="Helical" evidence="1">
    <location>
        <begin position="6"/>
        <end position="25"/>
    </location>
</feature>
<comment type="caution">
    <text evidence="2">The sequence shown here is derived from an EMBL/GenBank/DDBJ whole genome shotgun (WGS) entry which is preliminary data.</text>
</comment>
<evidence type="ECO:0000313" key="2">
    <source>
        <dbReference type="EMBL" id="MFC3510653.1"/>
    </source>
</evidence>
<protein>
    <submittedName>
        <fullName evidence="2">Uncharacterized protein</fullName>
    </submittedName>
</protein>
<reference evidence="3" key="1">
    <citation type="journal article" date="2019" name="Int. J. Syst. Evol. Microbiol.">
        <title>The Global Catalogue of Microorganisms (GCM) 10K type strain sequencing project: providing services to taxonomists for standard genome sequencing and annotation.</title>
        <authorList>
            <consortium name="The Broad Institute Genomics Platform"/>
            <consortium name="The Broad Institute Genome Sequencing Center for Infectious Disease"/>
            <person name="Wu L."/>
            <person name="Ma J."/>
        </authorList>
    </citation>
    <scope>NUCLEOTIDE SEQUENCE [LARGE SCALE GENOMIC DNA]</scope>
    <source>
        <strain evidence="3">CGMCC 4.7682</strain>
    </source>
</reference>
<keyword evidence="1" id="KW-0812">Transmembrane</keyword>
<gene>
    <name evidence="2" type="ORF">ACFORO_10805</name>
</gene>
<dbReference type="Proteomes" id="UP001595764">
    <property type="component" value="Unassembled WGS sequence"/>
</dbReference>
<sequence length="114" mass="12482">MDIWHILAKPILTGLIIFGVGWLSMTIRKRRVARTEAAAPAPVEDRSQAVLRQAQQFDAERDALAARGQDALAKARAAVDSWQELAQLRPGRFQSELQAASARFAELSASARTA</sequence>
<keyword evidence="1" id="KW-0472">Membrane</keyword>
<keyword evidence="3" id="KW-1185">Reference proteome</keyword>
<evidence type="ECO:0000313" key="3">
    <source>
        <dbReference type="Proteomes" id="UP001595764"/>
    </source>
</evidence>
<evidence type="ECO:0000256" key="1">
    <source>
        <dbReference type="SAM" id="Phobius"/>
    </source>
</evidence>
<accession>A0ABV7QGM6</accession>